<feature type="region of interest" description="Disordered" evidence="1">
    <location>
        <begin position="268"/>
        <end position="317"/>
    </location>
</feature>
<protein>
    <recommendedName>
        <fullName evidence="6">Ubiquitin-like domain-containing protein</fullName>
    </recommendedName>
</protein>
<feature type="compositionally biased region" description="Polar residues" evidence="1">
    <location>
        <begin position="208"/>
        <end position="223"/>
    </location>
</feature>
<dbReference type="SUPFAM" id="SSF54236">
    <property type="entry name" value="Ubiquitin-like"/>
    <property type="match status" value="1"/>
</dbReference>
<comment type="caution">
    <text evidence="4">The sequence shown here is derived from an EMBL/GenBank/DDBJ whole genome shotgun (WGS) entry which is preliminary data.</text>
</comment>
<dbReference type="Gene3D" id="3.10.20.90">
    <property type="entry name" value="Phosphatidylinositol 3-kinase Catalytic Subunit, Chain A, domain 1"/>
    <property type="match status" value="1"/>
</dbReference>
<organism evidence="4 5">
    <name type="scientific">Dispira parvispora</name>
    <dbReference type="NCBI Taxonomy" id="1520584"/>
    <lineage>
        <taxon>Eukaryota</taxon>
        <taxon>Fungi</taxon>
        <taxon>Fungi incertae sedis</taxon>
        <taxon>Zoopagomycota</taxon>
        <taxon>Kickxellomycotina</taxon>
        <taxon>Dimargaritomycetes</taxon>
        <taxon>Dimargaritales</taxon>
        <taxon>Dimargaritaceae</taxon>
        <taxon>Dispira</taxon>
    </lineage>
</organism>
<accession>A0A9W8AUZ0</accession>
<evidence type="ECO:0000259" key="2">
    <source>
        <dbReference type="Pfam" id="PF00240"/>
    </source>
</evidence>
<dbReference type="Pfam" id="PF00240">
    <property type="entry name" value="ubiquitin"/>
    <property type="match status" value="1"/>
</dbReference>
<dbReference type="InterPro" id="IPR029071">
    <property type="entry name" value="Ubiquitin-like_domsf"/>
</dbReference>
<reference evidence="4" key="1">
    <citation type="submission" date="2022-07" db="EMBL/GenBank/DDBJ databases">
        <title>Phylogenomic reconstructions and comparative analyses of Kickxellomycotina fungi.</title>
        <authorList>
            <person name="Reynolds N.K."/>
            <person name="Stajich J.E."/>
            <person name="Barry K."/>
            <person name="Grigoriev I.V."/>
            <person name="Crous P."/>
            <person name="Smith M.E."/>
        </authorList>
    </citation>
    <scope>NUCLEOTIDE SEQUENCE</scope>
    <source>
        <strain evidence="4">RSA 1196</strain>
    </source>
</reference>
<evidence type="ECO:0000256" key="1">
    <source>
        <dbReference type="SAM" id="MobiDB-lite"/>
    </source>
</evidence>
<feature type="compositionally biased region" description="Basic residues" evidence="1">
    <location>
        <begin position="27"/>
        <end position="37"/>
    </location>
</feature>
<dbReference type="AlphaFoldDB" id="A0A9W8AUZ0"/>
<dbReference type="InterPro" id="IPR039869">
    <property type="entry name" value="UBTD1/2"/>
</dbReference>
<evidence type="ECO:0000313" key="4">
    <source>
        <dbReference type="EMBL" id="KAJ1962971.1"/>
    </source>
</evidence>
<keyword evidence="5" id="KW-1185">Reference proteome</keyword>
<evidence type="ECO:0000259" key="3">
    <source>
        <dbReference type="Pfam" id="PF16455"/>
    </source>
</evidence>
<name>A0A9W8AUZ0_9FUNG</name>
<dbReference type="InterPro" id="IPR032752">
    <property type="entry name" value="DC-UbP/UBTD2_N"/>
</dbReference>
<dbReference type="PANTHER" id="PTHR13609">
    <property type="entry name" value="UBIQUITIN DOMAIN CONTAINING 1 PROTEIN-RELATED"/>
    <property type="match status" value="1"/>
</dbReference>
<feature type="region of interest" description="Disordered" evidence="1">
    <location>
        <begin position="205"/>
        <end position="226"/>
    </location>
</feature>
<dbReference type="EMBL" id="JANBPY010000891">
    <property type="protein sequence ID" value="KAJ1962971.1"/>
    <property type="molecule type" value="Genomic_DNA"/>
</dbReference>
<gene>
    <name evidence="4" type="ORF">IWQ62_003364</name>
</gene>
<dbReference type="Proteomes" id="UP001150925">
    <property type="component" value="Unassembled WGS sequence"/>
</dbReference>
<feature type="domain" description="DC-UbP/UBTD2 N-terminal" evidence="3">
    <location>
        <begin position="108"/>
        <end position="203"/>
    </location>
</feature>
<feature type="domain" description="Ubiquitin-like" evidence="2">
    <location>
        <begin position="326"/>
        <end position="378"/>
    </location>
</feature>
<sequence>MGICFSGPQEGDVDNPNRLAQRDPTSSRRRRTHRHNPLHNSTSASAQAAVDQGPLIPAILGVPDHSLSHDRRRASGFRLGLGGSFPRGGGNTSALLTQSGNRPLVSNRHYAWKSTNPQLTRSILERERLAFWDTAPTYGGRAEIWQALKLAIEADTRALAQAIVDSVQISIPTGRLTDGCFDELGNYYLVPIYCLQDPTNLVEVVDNNGRNGQSGGAPSTSPVSDERTLHHLGESLPSQSLLSSGKMSSPELDVGGLATSVVTAHSFNHDPPVSESNLGSAGASLYEERTSVRSIEGKSAPSVGSPTHPPPPQASFSTQTAGMPLCVRLSSNGKDIKLNVTKSDTLQQVKLHICQSEHLVPDDTQVRFFLLGKQLDYSTIPFHDPTIKSAKLIQALVSTRV</sequence>
<dbReference type="InterPro" id="IPR000626">
    <property type="entry name" value="Ubiquitin-like_dom"/>
</dbReference>
<evidence type="ECO:0008006" key="6">
    <source>
        <dbReference type="Google" id="ProtNLM"/>
    </source>
</evidence>
<proteinExistence type="predicted"/>
<dbReference type="InterPro" id="IPR038169">
    <property type="entry name" value="DC-UbP/UBTD2_N_sf"/>
</dbReference>
<dbReference type="OrthoDB" id="1640476at2759"/>
<feature type="region of interest" description="Disordered" evidence="1">
    <location>
        <begin position="1"/>
        <end position="48"/>
    </location>
</feature>
<dbReference type="Pfam" id="PF16455">
    <property type="entry name" value="UBD"/>
    <property type="match status" value="1"/>
</dbReference>
<evidence type="ECO:0000313" key="5">
    <source>
        <dbReference type="Proteomes" id="UP001150925"/>
    </source>
</evidence>
<dbReference type="Gene3D" id="1.20.225.20">
    <property type="entry name" value="Ub domain-containing protein, DC-UbP/UBTD2, N-terminal domain"/>
    <property type="match status" value="1"/>
</dbReference>